<dbReference type="InterPro" id="IPR013320">
    <property type="entry name" value="ConA-like_dom_sf"/>
</dbReference>
<gene>
    <name evidence="1" type="ORF">BSTOLATCC_MIC66233</name>
</gene>
<dbReference type="SUPFAM" id="SSF49899">
    <property type="entry name" value="Concanavalin A-like lectins/glucanases"/>
    <property type="match status" value="1"/>
</dbReference>
<accession>A0AAU9K9U0</accession>
<dbReference type="Proteomes" id="UP001162131">
    <property type="component" value="Unassembled WGS sequence"/>
</dbReference>
<keyword evidence="2" id="KW-1185">Reference proteome</keyword>
<proteinExistence type="predicted"/>
<reference evidence="1" key="1">
    <citation type="submission" date="2021-09" db="EMBL/GenBank/DDBJ databases">
        <authorList>
            <consortium name="AG Swart"/>
            <person name="Singh M."/>
            <person name="Singh A."/>
            <person name="Seah K."/>
            <person name="Emmerich C."/>
        </authorList>
    </citation>
    <scope>NUCLEOTIDE SEQUENCE</scope>
    <source>
        <strain evidence="1">ATCC30299</strain>
    </source>
</reference>
<dbReference type="AlphaFoldDB" id="A0AAU9K9U0"/>
<sequence>MVYSKLLNALVVLTLLSFAKGFTLLGDWTLRRLTADTITGIANLKNGGNPPITTDSSIDLGSLADCSSINLSGGQTWILIADVSSLIDASEYTFGFWINFESTISGRVFRFGNSIGPFYSVSSRTDGTLKVAFGSASGVNYWTHDFSFTVPLNKWCFIAFHFINNSGIITLEVLLTGIAKISKTFDELCYAWWKIRFWIVKLRENSIELFLQRVPP</sequence>
<comment type="caution">
    <text evidence="1">The sequence shown here is derived from an EMBL/GenBank/DDBJ whole genome shotgun (WGS) entry which is preliminary data.</text>
</comment>
<dbReference type="Gene3D" id="2.60.120.200">
    <property type="match status" value="1"/>
</dbReference>
<evidence type="ECO:0000313" key="2">
    <source>
        <dbReference type="Proteomes" id="UP001162131"/>
    </source>
</evidence>
<name>A0AAU9K9U0_9CILI</name>
<dbReference type="EMBL" id="CAJZBQ010000064">
    <property type="protein sequence ID" value="CAG9336356.1"/>
    <property type="molecule type" value="Genomic_DNA"/>
</dbReference>
<protein>
    <submittedName>
        <fullName evidence="1">Uncharacterized protein</fullName>
    </submittedName>
</protein>
<evidence type="ECO:0000313" key="1">
    <source>
        <dbReference type="EMBL" id="CAG9336356.1"/>
    </source>
</evidence>
<organism evidence="1 2">
    <name type="scientific">Blepharisma stoltei</name>
    <dbReference type="NCBI Taxonomy" id="1481888"/>
    <lineage>
        <taxon>Eukaryota</taxon>
        <taxon>Sar</taxon>
        <taxon>Alveolata</taxon>
        <taxon>Ciliophora</taxon>
        <taxon>Postciliodesmatophora</taxon>
        <taxon>Heterotrichea</taxon>
        <taxon>Heterotrichida</taxon>
        <taxon>Blepharismidae</taxon>
        <taxon>Blepharisma</taxon>
    </lineage>
</organism>